<evidence type="ECO:0000256" key="1">
    <source>
        <dbReference type="SAM" id="MobiDB-lite"/>
    </source>
</evidence>
<feature type="compositionally biased region" description="Low complexity" evidence="1">
    <location>
        <begin position="17"/>
        <end position="27"/>
    </location>
</feature>
<evidence type="ECO:0000313" key="2">
    <source>
        <dbReference type="EMBL" id="RSM04894.1"/>
    </source>
</evidence>
<feature type="compositionally biased region" description="Low complexity" evidence="1">
    <location>
        <begin position="49"/>
        <end position="62"/>
    </location>
</feature>
<sequence>MASHSDTAGQCQNIGDSISTNTNSTSVPTPPPLDPVQFSQSTTPNLDRSSINSPPTSPITEPQRPNISPEVVRGLHLLGLDMPPGVTVKVVAAYTNMLPMERFLAETCNIDGGATVQDVVRYSKTSSCQANVGSSKSE</sequence>
<dbReference type="EMBL" id="NKCK01000056">
    <property type="protein sequence ID" value="RSM04894.1"/>
    <property type="molecule type" value="Genomic_DNA"/>
</dbReference>
<gene>
    <name evidence="2" type="ORF">CEP52_006558</name>
</gene>
<reference evidence="2 3" key="1">
    <citation type="submission" date="2017-06" db="EMBL/GenBank/DDBJ databases">
        <title>Comparative genomic analysis of Ambrosia Fusariam Clade fungi.</title>
        <authorList>
            <person name="Stajich J.E."/>
            <person name="Carrillo J."/>
            <person name="Kijimoto T."/>
            <person name="Eskalen A."/>
            <person name="O'Donnell K."/>
            <person name="Kasson M."/>
        </authorList>
    </citation>
    <scope>NUCLEOTIDE SEQUENCE [LARGE SCALE GENOMIC DNA]</scope>
    <source>
        <strain evidence="2 3">NRRL62579</strain>
    </source>
</reference>
<keyword evidence="3" id="KW-1185">Reference proteome</keyword>
<comment type="caution">
    <text evidence="2">The sequence shown here is derived from an EMBL/GenBank/DDBJ whole genome shotgun (WGS) entry which is preliminary data.</text>
</comment>
<feature type="region of interest" description="Disordered" evidence="1">
    <location>
        <begin position="1"/>
        <end position="70"/>
    </location>
</feature>
<name>A0A428TSA9_9HYPO</name>
<feature type="compositionally biased region" description="Polar residues" evidence="1">
    <location>
        <begin position="1"/>
        <end position="16"/>
    </location>
</feature>
<proteinExistence type="predicted"/>
<accession>A0A428TSA9</accession>
<evidence type="ECO:0000313" key="3">
    <source>
        <dbReference type="Proteomes" id="UP000287144"/>
    </source>
</evidence>
<protein>
    <submittedName>
        <fullName evidence="2">Uncharacterized protein</fullName>
    </submittedName>
</protein>
<dbReference type="Proteomes" id="UP000287144">
    <property type="component" value="Unassembled WGS sequence"/>
</dbReference>
<dbReference type="AlphaFoldDB" id="A0A428TSA9"/>
<feature type="compositionally biased region" description="Polar residues" evidence="1">
    <location>
        <begin position="37"/>
        <end position="48"/>
    </location>
</feature>
<organism evidence="2 3">
    <name type="scientific">Fusarium oligoseptatum</name>
    <dbReference type="NCBI Taxonomy" id="2604345"/>
    <lineage>
        <taxon>Eukaryota</taxon>
        <taxon>Fungi</taxon>
        <taxon>Dikarya</taxon>
        <taxon>Ascomycota</taxon>
        <taxon>Pezizomycotina</taxon>
        <taxon>Sordariomycetes</taxon>
        <taxon>Hypocreomycetidae</taxon>
        <taxon>Hypocreales</taxon>
        <taxon>Nectriaceae</taxon>
        <taxon>Fusarium</taxon>
        <taxon>Fusarium solani species complex</taxon>
    </lineage>
</organism>